<evidence type="ECO:0000256" key="1">
    <source>
        <dbReference type="SAM" id="MobiDB-lite"/>
    </source>
</evidence>
<feature type="region of interest" description="Disordered" evidence="1">
    <location>
        <begin position="25"/>
        <end position="55"/>
    </location>
</feature>
<dbReference type="AlphaFoldDB" id="A0A1H1HXE4"/>
<evidence type="ECO:0000313" key="3">
    <source>
        <dbReference type="Proteomes" id="UP000181917"/>
    </source>
</evidence>
<reference evidence="2 3" key="1">
    <citation type="submission" date="2016-10" db="EMBL/GenBank/DDBJ databases">
        <authorList>
            <person name="de Groot N.N."/>
        </authorList>
    </citation>
    <scope>NUCLEOTIDE SEQUENCE [LARGE SCALE GENOMIC DNA]</scope>
    <source>
        <strain evidence="2 3">DSM 20117</strain>
    </source>
</reference>
<gene>
    <name evidence="2" type="ORF">SAMN04489742_4765</name>
</gene>
<dbReference type="EMBL" id="FNKH01000003">
    <property type="protein sequence ID" value="SDR30104.1"/>
    <property type="molecule type" value="Genomic_DNA"/>
</dbReference>
<accession>A0A1H1HXE4</accession>
<dbReference type="Proteomes" id="UP000181917">
    <property type="component" value="Unassembled WGS sequence"/>
</dbReference>
<dbReference type="STRING" id="37928.SAMN04489742_4765"/>
<organism evidence="2 3">
    <name type="scientific">Crystallibacter crystallopoietes</name>
    <dbReference type="NCBI Taxonomy" id="37928"/>
    <lineage>
        <taxon>Bacteria</taxon>
        <taxon>Bacillati</taxon>
        <taxon>Actinomycetota</taxon>
        <taxon>Actinomycetes</taxon>
        <taxon>Micrococcales</taxon>
        <taxon>Micrococcaceae</taxon>
        <taxon>Crystallibacter</taxon>
    </lineage>
</organism>
<sequence length="148" mass="15374">MLFLLKGQWAGQSFRTLGIDMKLPAGDHAGSRKHAPATGQTEGSSGRAIPAGSGPHPVTKAIAPAVICVNEITIATLLGVPAGKAMPRIVGRVWPPADGSRNSRLSNRGNTTPRRPCAGRRYGNRMPAAGSKASAAAYCLSSVELYRG</sequence>
<feature type="compositionally biased region" description="Polar residues" evidence="1">
    <location>
        <begin position="100"/>
        <end position="113"/>
    </location>
</feature>
<evidence type="ECO:0000313" key="2">
    <source>
        <dbReference type="EMBL" id="SDR30104.1"/>
    </source>
</evidence>
<keyword evidence="3" id="KW-1185">Reference proteome</keyword>
<proteinExistence type="predicted"/>
<feature type="region of interest" description="Disordered" evidence="1">
    <location>
        <begin position="92"/>
        <end position="127"/>
    </location>
</feature>
<protein>
    <submittedName>
        <fullName evidence="2">Uncharacterized protein</fullName>
    </submittedName>
</protein>
<name>A0A1H1HXE4_9MICC</name>